<accession>A0A1B6J5S6</accession>
<gene>
    <name evidence="3" type="ORF">g.51603</name>
</gene>
<sequence>LAAIFVDFICSSSPAIVGYVEKNLGGIVSDAGMIGHGSTSKVYGFSFGGKDYALKKFHNVARCEREINILREISQLGLPVVPEVHFMDFEKRIIAMDRMEEGLWQYLERNASDEGVKRRMVNEIFNGMTMLHEKKIVHGNIHFENLMVRGGKLFFVDYCCSYFSDDFTLDIFRLRKRVLSRMRDWEGLVDADELRNPGAFRAFKAVFDSNGTAALFWIMDWFDAPDVQNMICTMLRFTTGLNALISEYRSKIAPQP</sequence>
<dbReference type="Pfam" id="PF00069">
    <property type="entry name" value="Pkinase"/>
    <property type="match status" value="1"/>
</dbReference>
<organism evidence="3">
    <name type="scientific">Homalodisca liturata</name>
    <dbReference type="NCBI Taxonomy" id="320908"/>
    <lineage>
        <taxon>Eukaryota</taxon>
        <taxon>Metazoa</taxon>
        <taxon>Ecdysozoa</taxon>
        <taxon>Arthropoda</taxon>
        <taxon>Hexapoda</taxon>
        <taxon>Insecta</taxon>
        <taxon>Pterygota</taxon>
        <taxon>Neoptera</taxon>
        <taxon>Paraneoptera</taxon>
        <taxon>Hemiptera</taxon>
        <taxon>Auchenorrhyncha</taxon>
        <taxon>Membracoidea</taxon>
        <taxon>Cicadellidae</taxon>
        <taxon>Cicadellinae</taxon>
        <taxon>Proconiini</taxon>
        <taxon>Homalodisca</taxon>
    </lineage>
</organism>
<dbReference type="PANTHER" id="PTHR44167">
    <property type="entry name" value="OVARIAN-SPECIFIC SERINE/THREONINE-PROTEIN KINASE LOK-RELATED"/>
    <property type="match status" value="1"/>
</dbReference>
<name>A0A1B6J5S6_9HEMI</name>
<dbReference type="SMART" id="SM00220">
    <property type="entry name" value="S_TKc"/>
    <property type="match status" value="1"/>
</dbReference>
<dbReference type="InterPro" id="IPR000719">
    <property type="entry name" value="Prot_kinase_dom"/>
</dbReference>
<feature type="binding site" evidence="1">
    <location>
        <position position="55"/>
    </location>
    <ligand>
        <name>ATP</name>
        <dbReference type="ChEBI" id="CHEBI:30616"/>
    </ligand>
</feature>
<keyword evidence="1" id="KW-0547">Nucleotide-binding</keyword>
<dbReference type="PROSITE" id="PS50011">
    <property type="entry name" value="PROTEIN_KINASE_DOM"/>
    <property type="match status" value="1"/>
</dbReference>
<feature type="non-terminal residue" evidence="3">
    <location>
        <position position="256"/>
    </location>
</feature>
<dbReference type="PROSITE" id="PS00107">
    <property type="entry name" value="PROTEIN_KINASE_ATP"/>
    <property type="match status" value="1"/>
</dbReference>
<feature type="domain" description="Protein kinase" evidence="2">
    <location>
        <begin position="28"/>
        <end position="256"/>
    </location>
</feature>
<dbReference type="GO" id="GO:0005524">
    <property type="term" value="F:ATP binding"/>
    <property type="evidence" value="ECO:0007669"/>
    <property type="project" value="UniProtKB-UniRule"/>
</dbReference>
<dbReference type="Gene3D" id="1.10.510.10">
    <property type="entry name" value="Transferase(Phosphotransferase) domain 1"/>
    <property type="match status" value="1"/>
</dbReference>
<evidence type="ECO:0000256" key="1">
    <source>
        <dbReference type="PROSITE-ProRule" id="PRU10141"/>
    </source>
</evidence>
<evidence type="ECO:0000259" key="2">
    <source>
        <dbReference type="PROSITE" id="PS50011"/>
    </source>
</evidence>
<feature type="non-terminal residue" evidence="3">
    <location>
        <position position="1"/>
    </location>
</feature>
<dbReference type="PANTHER" id="PTHR44167:SF24">
    <property type="entry name" value="SERINE_THREONINE-PROTEIN KINASE CHK2"/>
    <property type="match status" value="1"/>
</dbReference>
<dbReference type="InterPro" id="IPR011009">
    <property type="entry name" value="Kinase-like_dom_sf"/>
</dbReference>
<dbReference type="AlphaFoldDB" id="A0A1B6J5S6"/>
<protein>
    <recommendedName>
        <fullName evidence="2">Protein kinase domain-containing protein</fullName>
    </recommendedName>
</protein>
<keyword evidence="1" id="KW-0067">ATP-binding</keyword>
<dbReference type="SUPFAM" id="SSF56112">
    <property type="entry name" value="Protein kinase-like (PK-like)"/>
    <property type="match status" value="1"/>
</dbReference>
<dbReference type="InterPro" id="IPR017441">
    <property type="entry name" value="Protein_kinase_ATP_BS"/>
</dbReference>
<dbReference type="GO" id="GO:0004672">
    <property type="term" value="F:protein kinase activity"/>
    <property type="evidence" value="ECO:0007669"/>
    <property type="project" value="InterPro"/>
</dbReference>
<evidence type="ECO:0000313" key="3">
    <source>
        <dbReference type="EMBL" id="JAS94514.1"/>
    </source>
</evidence>
<proteinExistence type="predicted"/>
<dbReference type="EMBL" id="GECU01013192">
    <property type="protein sequence ID" value="JAS94514.1"/>
    <property type="molecule type" value="Transcribed_RNA"/>
</dbReference>
<reference evidence="3" key="1">
    <citation type="submission" date="2015-11" db="EMBL/GenBank/DDBJ databases">
        <title>De novo transcriptome assembly of four potential Pierce s Disease insect vectors from Arizona vineyards.</title>
        <authorList>
            <person name="Tassone E.E."/>
        </authorList>
    </citation>
    <scope>NUCLEOTIDE SEQUENCE</scope>
</reference>